<dbReference type="PANTHER" id="PTHR13504">
    <property type="entry name" value="FIDO DOMAIN-CONTAINING PROTEIN DDB_G0283145"/>
    <property type="match status" value="1"/>
</dbReference>
<dbReference type="eggNOG" id="COG3177">
    <property type="taxonomic scope" value="Bacteria"/>
</dbReference>
<dbReference type="Pfam" id="PF02661">
    <property type="entry name" value="Fic"/>
    <property type="match status" value="1"/>
</dbReference>
<dbReference type="STRING" id="159087.Daro_3955"/>
<feature type="binding site" evidence="1">
    <location>
        <position position="199"/>
    </location>
    <ligand>
        <name>ATP</name>
        <dbReference type="ChEBI" id="CHEBI:30616"/>
    </ligand>
</feature>
<dbReference type="Pfam" id="PF13784">
    <property type="entry name" value="Fic_N"/>
    <property type="match status" value="1"/>
</dbReference>
<dbReference type="EMBL" id="CP000089">
    <property type="protein sequence ID" value="AAZ48683.1"/>
    <property type="molecule type" value="Genomic_DNA"/>
</dbReference>
<dbReference type="InterPro" id="IPR025758">
    <property type="entry name" value="Fic/DOC_N"/>
</dbReference>
<dbReference type="OrthoDB" id="9813719at2"/>
<reference evidence="5" key="1">
    <citation type="submission" date="2005-08" db="EMBL/GenBank/DDBJ databases">
        <title>Complete sequence of Dechloromonas aromatica RCB.</title>
        <authorList>
            <person name="Salinero K.K."/>
            <person name="Copeland A."/>
            <person name="Lucas S."/>
            <person name="Lapidus A."/>
            <person name="Barry K."/>
            <person name="Detter J.C."/>
            <person name="Glavina T."/>
            <person name="Hammon N."/>
            <person name="Israni S."/>
            <person name="Pitluck S."/>
            <person name="Di Bartolo G."/>
            <person name="Trong S."/>
            <person name="Schmutz J."/>
            <person name="Larimer F."/>
            <person name="Land M."/>
            <person name="Ivanova N."/>
            <person name="Richardson P."/>
        </authorList>
    </citation>
    <scope>NUCLEOTIDE SEQUENCE</scope>
    <source>
        <strain evidence="5">RCB</strain>
    </source>
</reference>
<dbReference type="SUPFAM" id="SSF46785">
    <property type="entry name" value="Winged helix' DNA-binding domain"/>
    <property type="match status" value="1"/>
</dbReference>
<dbReference type="AlphaFoldDB" id="Q478P8"/>
<dbReference type="PROSITE" id="PS51459">
    <property type="entry name" value="FIDO"/>
    <property type="match status" value="1"/>
</dbReference>
<protein>
    <submittedName>
        <fullName evidence="5">Filamentation induced by cAMP protein Fic</fullName>
    </submittedName>
</protein>
<dbReference type="Gene3D" id="1.10.3290.10">
    <property type="entry name" value="Fido-like domain"/>
    <property type="match status" value="1"/>
</dbReference>
<dbReference type="HOGENOM" id="CLU_047250_1_1_4"/>
<evidence type="ECO:0000256" key="2">
    <source>
        <dbReference type="PIRSR" id="PIRSR640198-1"/>
    </source>
</evidence>
<feature type="binding site" evidence="1">
    <location>
        <begin position="204"/>
        <end position="210"/>
    </location>
    <ligand>
        <name>ATP</name>
        <dbReference type="ChEBI" id="CHEBI:30616"/>
    </ligand>
</feature>
<dbReference type="InterPro" id="IPR036390">
    <property type="entry name" value="WH_DNA-bd_sf"/>
</dbReference>
<feature type="binding site" evidence="1">
    <location>
        <position position="65"/>
    </location>
    <ligand>
        <name>ATP</name>
        <dbReference type="ChEBI" id="CHEBI:30616"/>
    </ligand>
</feature>
<proteinExistence type="predicted"/>
<feature type="domain" description="Fido" evidence="4">
    <location>
        <begin position="113"/>
        <end position="263"/>
    </location>
</feature>
<dbReference type="InterPro" id="IPR026287">
    <property type="entry name" value="SoFic-like"/>
</dbReference>
<keyword evidence="1" id="KW-0547">Nucleotide-binding</keyword>
<organism evidence="5">
    <name type="scientific">Dechloromonas aromatica (strain RCB)</name>
    <dbReference type="NCBI Taxonomy" id="159087"/>
    <lineage>
        <taxon>Bacteria</taxon>
        <taxon>Pseudomonadati</taxon>
        <taxon>Pseudomonadota</taxon>
        <taxon>Betaproteobacteria</taxon>
        <taxon>Rhodocyclales</taxon>
        <taxon>Azonexaceae</taxon>
        <taxon>Dechloromonas</taxon>
    </lineage>
</organism>
<gene>
    <name evidence="5" type="ordered locus">Daro_3955</name>
</gene>
<keyword evidence="1" id="KW-0067">ATP-binding</keyword>
<evidence type="ECO:0000256" key="3">
    <source>
        <dbReference type="PIRSR" id="PIRSR640198-2"/>
    </source>
</evidence>
<dbReference type="PIRSF" id="PIRSF038925">
    <property type="entry name" value="AMP-prot_trans"/>
    <property type="match status" value="1"/>
</dbReference>
<dbReference type="PANTHER" id="PTHR13504:SF38">
    <property type="entry name" value="FIDO DOMAIN-CONTAINING PROTEIN"/>
    <property type="match status" value="1"/>
</dbReference>
<dbReference type="InterPro" id="IPR003812">
    <property type="entry name" value="Fido"/>
</dbReference>
<dbReference type="GO" id="GO:0005524">
    <property type="term" value="F:ATP binding"/>
    <property type="evidence" value="ECO:0007669"/>
    <property type="project" value="UniProtKB-KW"/>
</dbReference>
<dbReference type="InterPro" id="IPR036597">
    <property type="entry name" value="Fido-like_dom_sf"/>
</dbReference>
<dbReference type="KEGG" id="dar:Daro_3955"/>
<evidence type="ECO:0000259" key="4">
    <source>
        <dbReference type="PROSITE" id="PS51459"/>
    </source>
</evidence>
<accession>Q478P8</accession>
<evidence type="ECO:0000256" key="1">
    <source>
        <dbReference type="PIRSR" id="PIRSR038925-1"/>
    </source>
</evidence>
<feature type="binding site" evidence="3">
    <location>
        <begin position="203"/>
        <end position="210"/>
    </location>
    <ligand>
        <name>ATP</name>
        <dbReference type="ChEBI" id="CHEBI:30616"/>
    </ligand>
</feature>
<feature type="binding site" evidence="1">
    <location>
        <position position="241"/>
    </location>
    <ligand>
        <name>ATP</name>
        <dbReference type="ChEBI" id="CHEBI:30616"/>
    </ligand>
</feature>
<feature type="active site" evidence="2">
    <location>
        <position position="199"/>
    </location>
</feature>
<evidence type="ECO:0000313" key="5">
    <source>
        <dbReference type="EMBL" id="AAZ48683.1"/>
    </source>
</evidence>
<name>Q478P8_DECAR</name>
<dbReference type="SUPFAM" id="SSF140931">
    <property type="entry name" value="Fic-like"/>
    <property type="match status" value="1"/>
</dbReference>
<sequence length="384" mass="43341">MTTIAPYEPQSLPIDDLDYRALIALVGEANAALARYSGLLQGMVNPAVLLSPITNQEAVLSSKIEGTQATLEEVLEHEAGQTHDENKTQDIREVLNYRKALMLAQEQLQGRPLRLSLLLHLHTILMDSVRGQNKTPGEFRKEQNWIGRTGCSMEEASFIPPSPLRLHDHLQAWETYLSSTDFDVLAQTAIAHAQFELIHPFKDGNGRIGRLLIPLLLYAKGRLFSPMFYLSAYLESNRDEYYARLKAISKEGDWTGWIAFFLRAIIEQATDNTARVQHIMSLYDTMKDRVRAVTHSQHTAQLVDLLFAKPIFRSSDIIEKSEIPKPTAHLLIRQLQEDGIIKVMRQASGRRPAIYVFPRLLDIAEGRIDLSPPKGSEPVQGELL</sequence>
<feature type="binding site" evidence="3">
    <location>
        <begin position="241"/>
        <end position="242"/>
    </location>
    <ligand>
        <name>ATP</name>
        <dbReference type="ChEBI" id="CHEBI:30616"/>
    </ligand>
</feature>
<dbReference type="InterPro" id="IPR040198">
    <property type="entry name" value="Fido_containing"/>
</dbReference>